<gene>
    <name evidence="2" type="ORF">L1O03_05965</name>
</gene>
<organism evidence="2 3">
    <name type="scientific">Corynebacterium uropygiale</name>
    <dbReference type="NCBI Taxonomy" id="1775911"/>
    <lineage>
        <taxon>Bacteria</taxon>
        <taxon>Bacillati</taxon>
        <taxon>Actinomycetota</taxon>
        <taxon>Actinomycetes</taxon>
        <taxon>Mycobacteriales</taxon>
        <taxon>Corynebacteriaceae</taxon>
        <taxon>Corynebacterium</taxon>
    </lineage>
</organism>
<dbReference type="RefSeq" id="WP_236118539.1">
    <property type="nucleotide sequence ID" value="NZ_JAKGSI010000003.1"/>
</dbReference>
<comment type="caution">
    <text evidence="2">The sequence shown here is derived from an EMBL/GenBank/DDBJ whole genome shotgun (WGS) entry which is preliminary data.</text>
</comment>
<keyword evidence="3" id="KW-1185">Reference proteome</keyword>
<evidence type="ECO:0000256" key="1">
    <source>
        <dbReference type="SAM" id="MobiDB-lite"/>
    </source>
</evidence>
<dbReference type="Proteomes" id="UP001139336">
    <property type="component" value="Unassembled WGS sequence"/>
</dbReference>
<feature type="region of interest" description="Disordered" evidence="1">
    <location>
        <begin position="211"/>
        <end position="248"/>
    </location>
</feature>
<sequence>MDTASGVTAAVTLWFVSTEHPADILSADPRADRGFGRKYLAQLNPSWPVTSIGEFPINRSVPASPGEFYIGGFGRVSVVQTLVENADTLSELDPHLLRSLPAERIYAFAQGTLGRWEEFGGFARWDHGELRRSLCATRDELFEDAGLPFPFESPFWAGERNEQIGGISLPFIPLDLVAEAEKQWLGVPISPEGPDIHIAAFAVDGRPAPRVDGSHNRVLPKPGHDTPSGSLSPAVYDDYEDQRPQGGTADELARITERSLVLARRAATGAARGLGIAFRTAREKLRHIDRS</sequence>
<evidence type="ECO:0000313" key="3">
    <source>
        <dbReference type="Proteomes" id="UP001139336"/>
    </source>
</evidence>
<proteinExistence type="predicted"/>
<evidence type="ECO:0000313" key="2">
    <source>
        <dbReference type="EMBL" id="MCF4006725.1"/>
    </source>
</evidence>
<protein>
    <submittedName>
        <fullName evidence="2">Uncharacterized protein</fullName>
    </submittedName>
</protein>
<dbReference type="AlphaFoldDB" id="A0A9X1TXZ9"/>
<name>A0A9X1TXZ9_9CORY</name>
<reference evidence="2" key="1">
    <citation type="submission" date="2022-01" db="EMBL/GenBank/DDBJ databases">
        <title>Corynebacterium sp. nov isolated from isolated from the feces of the greater white-fronted geese (Anser albifrons) at Poyang Lake, PR China.</title>
        <authorList>
            <person name="Liu Q."/>
        </authorList>
    </citation>
    <scope>NUCLEOTIDE SEQUENCE</scope>
    <source>
        <strain evidence="2">JCM 32435</strain>
    </source>
</reference>
<dbReference type="Pfam" id="PF21997">
    <property type="entry name" value="DUF6928"/>
    <property type="match status" value="1"/>
</dbReference>
<accession>A0A9X1TXZ9</accession>
<dbReference type="InterPro" id="IPR053847">
    <property type="entry name" value="DUF6928"/>
</dbReference>
<dbReference type="EMBL" id="JAKGSI010000003">
    <property type="protein sequence ID" value="MCF4006725.1"/>
    <property type="molecule type" value="Genomic_DNA"/>
</dbReference>